<dbReference type="GO" id="GO:0008270">
    <property type="term" value="F:zinc ion binding"/>
    <property type="evidence" value="ECO:0007669"/>
    <property type="project" value="UniProtKB-KW"/>
</dbReference>
<evidence type="ECO:0000259" key="7">
    <source>
        <dbReference type="SMART" id="SM00563"/>
    </source>
</evidence>
<evidence type="ECO:0000256" key="3">
    <source>
        <dbReference type="ARBA" id="ARBA00022980"/>
    </source>
</evidence>
<dbReference type="PROSITE" id="PS01168">
    <property type="entry name" value="RIBOSOMAL_S27E"/>
    <property type="match status" value="1"/>
</dbReference>
<dbReference type="GO" id="GO:0005840">
    <property type="term" value="C:ribosome"/>
    <property type="evidence" value="ECO:0007669"/>
    <property type="project" value="UniProtKB-KW"/>
</dbReference>
<protein>
    <recommendedName>
        <fullName evidence="5">40S ribosomal protein S27</fullName>
    </recommendedName>
</protein>
<dbReference type="InterPro" id="IPR002123">
    <property type="entry name" value="Plipid/glycerol_acylTrfase"/>
</dbReference>
<keyword evidence="6" id="KW-1133">Transmembrane helix</keyword>
<dbReference type="Pfam" id="PF01553">
    <property type="entry name" value="Acyltransferase"/>
    <property type="match status" value="1"/>
</dbReference>
<dbReference type="GO" id="GO:0006412">
    <property type="term" value="P:translation"/>
    <property type="evidence" value="ECO:0007669"/>
    <property type="project" value="InterPro"/>
</dbReference>
<dbReference type="FunFam" id="2.20.25.100:FF:000001">
    <property type="entry name" value="40S ribosomal protein S27"/>
    <property type="match status" value="1"/>
</dbReference>
<dbReference type="GO" id="GO:0016287">
    <property type="term" value="F:glycerone-phosphate O-acyltransferase activity"/>
    <property type="evidence" value="ECO:0007669"/>
    <property type="project" value="TreeGrafter"/>
</dbReference>
<keyword evidence="5" id="KW-0863">Zinc-finger</keyword>
<keyword evidence="5" id="KW-0479">Metal-binding</keyword>
<comment type="similarity">
    <text evidence="1 5">Belongs to the eukaryotic ribosomal protein eS27 family.</text>
</comment>
<evidence type="ECO:0000256" key="5">
    <source>
        <dbReference type="RuleBase" id="RU000671"/>
    </source>
</evidence>
<dbReference type="Proteomes" id="UP000654370">
    <property type="component" value="Unassembled WGS sequence"/>
</dbReference>
<dbReference type="OrthoDB" id="5567124at2759"/>
<dbReference type="SMART" id="SM00563">
    <property type="entry name" value="PlsC"/>
    <property type="match status" value="1"/>
</dbReference>
<name>A0A8H7ULP6_MORIS</name>
<evidence type="ECO:0000313" key="9">
    <source>
        <dbReference type="Proteomes" id="UP000654370"/>
    </source>
</evidence>
<dbReference type="AlphaFoldDB" id="A0A8H7ULP6"/>
<dbReference type="PANTHER" id="PTHR31605:SF0">
    <property type="entry name" value="GLYCEROL-3-PHOSPHATE O-ACYLTRANSFERASE 1"/>
    <property type="match status" value="1"/>
</dbReference>
<keyword evidence="6" id="KW-0812">Transmembrane</keyword>
<dbReference type="InterPro" id="IPR000592">
    <property type="entry name" value="Ribosomal_eS27"/>
</dbReference>
<dbReference type="SUPFAM" id="SSF57829">
    <property type="entry name" value="Zn-binding ribosomal proteins"/>
    <property type="match status" value="1"/>
</dbReference>
<dbReference type="Pfam" id="PF01667">
    <property type="entry name" value="Ribosomal_S27e"/>
    <property type="match status" value="1"/>
</dbReference>
<organism evidence="8 9">
    <name type="scientific">Mortierella isabellina</name>
    <name type="common">Filamentous fungus</name>
    <name type="synonym">Umbelopsis isabellina</name>
    <dbReference type="NCBI Taxonomy" id="91625"/>
    <lineage>
        <taxon>Eukaryota</taxon>
        <taxon>Fungi</taxon>
        <taxon>Fungi incertae sedis</taxon>
        <taxon>Mucoromycota</taxon>
        <taxon>Mucoromycotina</taxon>
        <taxon>Umbelopsidomycetes</taxon>
        <taxon>Umbelopsidales</taxon>
        <taxon>Umbelopsidaceae</taxon>
        <taxon>Umbelopsis</taxon>
    </lineage>
</organism>
<dbReference type="SUPFAM" id="SSF69593">
    <property type="entry name" value="Glycerol-3-phosphate (1)-acyltransferase"/>
    <property type="match status" value="1"/>
</dbReference>
<dbReference type="GO" id="GO:0004366">
    <property type="term" value="F:glycerol-3-phosphate O-acyltransferase activity"/>
    <property type="evidence" value="ECO:0007669"/>
    <property type="project" value="TreeGrafter"/>
</dbReference>
<feature type="transmembrane region" description="Helical" evidence="6">
    <location>
        <begin position="318"/>
        <end position="339"/>
    </location>
</feature>
<evidence type="ECO:0000256" key="6">
    <source>
        <dbReference type="SAM" id="Phobius"/>
    </source>
</evidence>
<keyword evidence="3 5" id="KW-0689">Ribosomal protein</keyword>
<dbReference type="InterPro" id="IPR052744">
    <property type="entry name" value="GPAT/DAPAT"/>
</dbReference>
<dbReference type="InterPro" id="IPR023407">
    <property type="entry name" value="Ribosomal_eS27_Zn-bd_dom_sf"/>
</dbReference>
<keyword evidence="2 5" id="KW-0862">Zinc</keyword>
<evidence type="ECO:0000256" key="4">
    <source>
        <dbReference type="ARBA" id="ARBA00023274"/>
    </source>
</evidence>
<dbReference type="GO" id="GO:1990904">
    <property type="term" value="C:ribonucleoprotein complex"/>
    <property type="evidence" value="ECO:0007669"/>
    <property type="project" value="UniProtKB-KW"/>
</dbReference>
<dbReference type="HAMAP" id="MF_00371">
    <property type="entry name" value="Ribosomal_eS27"/>
    <property type="match status" value="1"/>
</dbReference>
<keyword evidence="9" id="KW-1185">Reference proteome</keyword>
<dbReference type="Gene3D" id="2.20.25.100">
    <property type="entry name" value="Zn-binding ribosomal proteins"/>
    <property type="match status" value="1"/>
</dbReference>
<keyword evidence="4 5" id="KW-0687">Ribonucleoprotein</keyword>
<evidence type="ECO:0000313" key="8">
    <source>
        <dbReference type="EMBL" id="KAG2183399.1"/>
    </source>
</evidence>
<dbReference type="GO" id="GO:0008654">
    <property type="term" value="P:phospholipid biosynthetic process"/>
    <property type="evidence" value="ECO:0007669"/>
    <property type="project" value="TreeGrafter"/>
</dbReference>
<comment type="caution">
    <text evidence="8">The sequence shown here is derived from an EMBL/GenBank/DDBJ whole genome shotgun (WGS) entry which is preliminary data.</text>
</comment>
<feature type="domain" description="Phospholipid/glycerol acyltransferase" evidence="7">
    <location>
        <begin position="39"/>
        <end position="173"/>
    </location>
</feature>
<sequence length="566" mass="64499">MPFGTSHEVIVQISRLALWSFYNRIEVQGEHNVPEDGPVILAATHHNMIVDPSALSNTIPHGRRCHYWAKHTMFKHPMAKRILDDSGVVPVDRTTKNNAQLYAATYQVLRLGEVVAVFPEGTSHTLPRLGEFKDGISWAALEYAKSILDDPSPNPDGSAPKPAVVVPVAIVYTDKASYRSHIIVRYGEPITMDKYIKLFLAEGKPAVKQLSRDIERSIIDLSINAPDWLSHYAAQAARSILFSEKTLVADYVPVTQSLINALHRWAQKNESAKELQLNLEAYHKNLIALKLRDQHIAKYDEETITAISTIADLIKKSLLTLVDLPLFLPGLIGHLPLYIAGYYAGKTEIYMEVRAQNKIFLGMALALFTYVFVFFWSWFTLFGASFWGLFVAIGVTFTFMWYHVVSIDDRYDSWKDLLGRWRLFDAFVMGRGMWKRRDRIQECKKLRQTCQRGLQSFILEHRSEDEDLDYIWLAVRSRAKEFAYLAVDLLNPSVEQEKRQHKLKRLVQSPNSYFMDVKCPGCFNITTVFSHAQTVVLCSSCATVLCQPTGGRARLTEGCSFRRKLN</sequence>
<accession>A0A8H7ULP6</accession>
<dbReference type="PANTHER" id="PTHR31605">
    <property type="entry name" value="GLYCEROL-3-PHOSPHATE O-ACYLTRANSFERASE 1"/>
    <property type="match status" value="1"/>
</dbReference>
<proteinExistence type="inferred from homology"/>
<comment type="cofactor">
    <cofactor evidence="5">
        <name>Zn(2+)</name>
        <dbReference type="ChEBI" id="CHEBI:29105"/>
    </cofactor>
    <text evidence="5">Binds 1 zinc ion per subunit.</text>
</comment>
<dbReference type="InterPro" id="IPR011332">
    <property type="entry name" value="Ribosomal_zn-bd"/>
</dbReference>
<evidence type="ECO:0000256" key="2">
    <source>
        <dbReference type="ARBA" id="ARBA00022833"/>
    </source>
</evidence>
<feature type="transmembrane region" description="Helical" evidence="6">
    <location>
        <begin position="385"/>
        <end position="405"/>
    </location>
</feature>
<reference evidence="8" key="1">
    <citation type="submission" date="2020-12" db="EMBL/GenBank/DDBJ databases">
        <title>Metabolic potential, ecology and presence of endohyphal bacteria is reflected in genomic diversity of Mucoromycotina.</title>
        <authorList>
            <person name="Muszewska A."/>
            <person name="Okrasinska A."/>
            <person name="Steczkiewicz K."/>
            <person name="Drgas O."/>
            <person name="Orlowska M."/>
            <person name="Perlinska-Lenart U."/>
            <person name="Aleksandrzak-Piekarczyk T."/>
            <person name="Szatraj K."/>
            <person name="Zielenkiewicz U."/>
            <person name="Pilsyk S."/>
            <person name="Malc E."/>
            <person name="Mieczkowski P."/>
            <person name="Kruszewska J.S."/>
            <person name="Biernat P."/>
            <person name="Pawlowska J."/>
        </authorList>
    </citation>
    <scope>NUCLEOTIDE SEQUENCE</scope>
    <source>
        <strain evidence="8">WA0000067209</strain>
    </source>
</reference>
<gene>
    <name evidence="8" type="ORF">INT43_006405</name>
</gene>
<feature type="transmembrane region" description="Helical" evidence="6">
    <location>
        <begin position="359"/>
        <end position="379"/>
    </location>
</feature>
<keyword evidence="6" id="KW-0472">Membrane</keyword>
<dbReference type="GO" id="GO:0003735">
    <property type="term" value="F:structural constituent of ribosome"/>
    <property type="evidence" value="ECO:0007669"/>
    <property type="project" value="InterPro"/>
</dbReference>
<dbReference type="EMBL" id="JAEPQZ010000003">
    <property type="protein sequence ID" value="KAG2183399.1"/>
    <property type="molecule type" value="Genomic_DNA"/>
</dbReference>
<evidence type="ECO:0000256" key="1">
    <source>
        <dbReference type="ARBA" id="ARBA00010919"/>
    </source>
</evidence>